<dbReference type="AlphaFoldDB" id="A0A5N0VI47"/>
<dbReference type="SUPFAM" id="SSF50129">
    <property type="entry name" value="GroES-like"/>
    <property type="match status" value="1"/>
</dbReference>
<dbReference type="SMART" id="SM00829">
    <property type="entry name" value="PKS_ER"/>
    <property type="match status" value="1"/>
</dbReference>
<comment type="caution">
    <text evidence="2">The sequence shown here is derived from an EMBL/GenBank/DDBJ whole genome shotgun (WGS) entry which is preliminary data.</text>
</comment>
<dbReference type="RefSeq" id="WP_144745510.1">
    <property type="nucleotide sequence ID" value="NZ_VMNW02000003.1"/>
</dbReference>
<dbReference type="Gene3D" id="3.90.180.10">
    <property type="entry name" value="Medium-chain alcohol dehydrogenases, catalytic domain"/>
    <property type="match status" value="1"/>
</dbReference>
<evidence type="ECO:0000259" key="1">
    <source>
        <dbReference type="SMART" id="SM00829"/>
    </source>
</evidence>
<dbReference type="GO" id="GO:0016491">
    <property type="term" value="F:oxidoreductase activity"/>
    <property type="evidence" value="ECO:0007669"/>
    <property type="project" value="InterPro"/>
</dbReference>
<dbReference type="PANTHER" id="PTHR43677">
    <property type="entry name" value="SHORT-CHAIN DEHYDROGENASE/REDUCTASE"/>
    <property type="match status" value="1"/>
</dbReference>
<dbReference type="Pfam" id="PF00107">
    <property type="entry name" value="ADH_zinc_N"/>
    <property type="match status" value="1"/>
</dbReference>
<dbReference type="Proteomes" id="UP000319769">
    <property type="component" value="Unassembled WGS sequence"/>
</dbReference>
<organism evidence="2 3">
    <name type="scientific">Amycolatopsis acidicola</name>
    <dbReference type="NCBI Taxonomy" id="2596893"/>
    <lineage>
        <taxon>Bacteria</taxon>
        <taxon>Bacillati</taxon>
        <taxon>Actinomycetota</taxon>
        <taxon>Actinomycetes</taxon>
        <taxon>Pseudonocardiales</taxon>
        <taxon>Pseudonocardiaceae</taxon>
        <taxon>Amycolatopsis</taxon>
    </lineage>
</organism>
<accession>A0A5N0VI47</accession>
<gene>
    <name evidence="2" type="ORF">FPZ12_003500</name>
</gene>
<name>A0A5N0VI47_9PSEU</name>
<dbReference type="Pfam" id="PF08240">
    <property type="entry name" value="ADH_N"/>
    <property type="match status" value="1"/>
</dbReference>
<dbReference type="OrthoDB" id="3175656at2"/>
<dbReference type="InterPro" id="IPR013149">
    <property type="entry name" value="ADH-like_C"/>
</dbReference>
<dbReference type="InterPro" id="IPR011032">
    <property type="entry name" value="GroES-like_sf"/>
</dbReference>
<evidence type="ECO:0000313" key="3">
    <source>
        <dbReference type="Proteomes" id="UP000319769"/>
    </source>
</evidence>
<dbReference type="PANTHER" id="PTHR43677:SF4">
    <property type="entry name" value="QUINONE OXIDOREDUCTASE-LIKE PROTEIN 2"/>
    <property type="match status" value="1"/>
</dbReference>
<protein>
    <submittedName>
        <fullName evidence="2">Zinc-binding dehydrogenase</fullName>
    </submittedName>
</protein>
<sequence length="323" mass="34136">MGGKMRAAVPIDGEIELAEVPVPEPGPREVLVAVHAAGMNRADLLHRRGRYRQQAFRRPGSPDIAGLEFAGEIAAVGADVREATVGRRVMAMCGGAYAEYVAVDERLLLPSPDGLQSADCAALPMALLTEFEALVRLAGFHSGDRVLVTGATSSAGLAGVQLAHCLGAEVVATTRSLHADSLLRDVGADLVVHNESELAEQTGSTGVDIVIDHVGGAMFEASVTVARTRARLVSVGRLGGRSASLDLADLAARRARVTGTTWKNQTLDEIAACVDEFRRVAQPLVDAGRIKPVTGRRIQFADIRSGYEHLTAPREPGKPVVIF</sequence>
<reference evidence="2" key="1">
    <citation type="submission" date="2019-09" db="EMBL/GenBank/DDBJ databases">
        <authorList>
            <person name="Teo W.F.A."/>
            <person name="Duangmal K."/>
        </authorList>
    </citation>
    <scope>NUCLEOTIDE SEQUENCE [LARGE SCALE GENOMIC DNA]</scope>
    <source>
        <strain evidence="2">K81G1</strain>
    </source>
</reference>
<keyword evidence="3" id="KW-1185">Reference proteome</keyword>
<dbReference type="InterPro" id="IPR051397">
    <property type="entry name" value="Zn-ADH-like_protein"/>
</dbReference>
<proteinExistence type="predicted"/>
<dbReference type="InterPro" id="IPR020843">
    <property type="entry name" value="ER"/>
</dbReference>
<dbReference type="InterPro" id="IPR013154">
    <property type="entry name" value="ADH-like_N"/>
</dbReference>
<evidence type="ECO:0000313" key="2">
    <source>
        <dbReference type="EMBL" id="KAA9166029.1"/>
    </source>
</evidence>
<dbReference type="SUPFAM" id="SSF51735">
    <property type="entry name" value="NAD(P)-binding Rossmann-fold domains"/>
    <property type="match status" value="1"/>
</dbReference>
<dbReference type="EMBL" id="VMNW02000003">
    <property type="protein sequence ID" value="KAA9166029.1"/>
    <property type="molecule type" value="Genomic_DNA"/>
</dbReference>
<dbReference type="Gene3D" id="3.40.50.720">
    <property type="entry name" value="NAD(P)-binding Rossmann-like Domain"/>
    <property type="match status" value="1"/>
</dbReference>
<feature type="domain" description="Enoyl reductase (ER)" evidence="1">
    <location>
        <begin position="13"/>
        <end position="321"/>
    </location>
</feature>
<dbReference type="InterPro" id="IPR036291">
    <property type="entry name" value="NAD(P)-bd_dom_sf"/>
</dbReference>